<reference evidence="2 4" key="3">
    <citation type="journal article" date="2015" name="BMC Genomics">
        <title>Sex and parasites: genomic and transcriptomic analysis of Microbotryum lychnidis-dioicae, the biotrophic and plant-castrating anther smut fungus.</title>
        <authorList>
            <person name="Perlin M.H."/>
            <person name="Amselem J."/>
            <person name="Fontanillas E."/>
            <person name="Toh S.S."/>
            <person name="Chen Z."/>
            <person name="Goldberg J."/>
            <person name="Duplessis S."/>
            <person name="Henrissat B."/>
            <person name="Young S."/>
            <person name="Zeng Q."/>
            <person name="Aguileta G."/>
            <person name="Petit E."/>
            <person name="Badouin H."/>
            <person name="Andrews J."/>
            <person name="Razeeq D."/>
            <person name="Gabaldon T."/>
            <person name="Quesneville H."/>
            <person name="Giraud T."/>
            <person name="Hood M.E."/>
            <person name="Schultz D.J."/>
            <person name="Cuomo C.A."/>
        </authorList>
    </citation>
    <scope>NUCLEOTIDE SEQUENCE [LARGE SCALE GENOMIC DNA]</scope>
    <source>
        <strain evidence="4">p1A1 Lamole</strain>
        <strain evidence="2">P1A1 Lamole</strain>
    </source>
</reference>
<evidence type="ECO:0000313" key="3">
    <source>
        <dbReference type="EnsemblFungi" id="MVLG_05712T0"/>
    </source>
</evidence>
<reference evidence="2" key="2">
    <citation type="submission" date="2010-11" db="EMBL/GenBank/DDBJ databases">
        <authorList>
            <consortium name="The Broad Institute Genome Sequencing Platform"/>
            <person name="Earl A."/>
            <person name="Ward D."/>
            <person name="Feldgarden M."/>
            <person name="Gevers D."/>
            <person name="Butler R."/>
            <person name="Young S.K."/>
            <person name="Zeng Q."/>
            <person name="Gargeya S."/>
            <person name="Fitzgerald M."/>
            <person name="Haas B."/>
            <person name="Abouelleil A."/>
            <person name="Alvarado L."/>
            <person name="Arachchi H.M."/>
            <person name="Berlin A."/>
            <person name="Brown A."/>
            <person name="Chapman S.B."/>
            <person name="Chen Z."/>
            <person name="Dunbar C."/>
            <person name="Freedman E."/>
            <person name="Gearin G."/>
            <person name="Gellesch M."/>
            <person name="Goldberg J."/>
            <person name="Griggs A."/>
            <person name="Gujja S."/>
            <person name="Heilman E."/>
            <person name="Heiman D."/>
            <person name="Howarth C."/>
            <person name="Larson L."/>
            <person name="Lui A."/>
            <person name="MacDonald P.J.P."/>
            <person name="Mehta T."/>
            <person name="Montmayeur A."/>
            <person name="Murphy C."/>
            <person name="Neiman D."/>
            <person name="Pearson M."/>
            <person name="Priest M."/>
            <person name="Roberts A."/>
            <person name="Saif S."/>
            <person name="Shea T."/>
            <person name="Shenoy N."/>
            <person name="Sisk P."/>
            <person name="Stolte C."/>
            <person name="Sykes S."/>
            <person name="White J."/>
            <person name="Yandava C."/>
            <person name="Wortman J."/>
            <person name="Nusbaum C."/>
            <person name="Birren B."/>
        </authorList>
    </citation>
    <scope>NUCLEOTIDE SEQUENCE</scope>
    <source>
        <strain evidence="2">P1A1 Lamole</strain>
    </source>
</reference>
<proteinExistence type="predicted"/>
<reference evidence="4" key="1">
    <citation type="submission" date="2010-11" db="EMBL/GenBank/DDBJ databases">
        <title>The genome sequence of Microbotryum violaceum strain p1A1 Lamole.</title>
        <authorList>
            <person name="Cuomo C."/>
            <person name="Perlin M."/>
            <person name="Young S.K."/>
            <person name="Zeng Q."/>
            <person name="Gargeya S."/>
            <person name="Alvarado L."/>
            <person name="Berlin A."/>
            <person name="Chapman S.B."/>
            <person name="Chen Z."/>
            <person name="Freedman E."/>
            <person name="Gellesch M."/>
            <person name="Goldberg J."/>
            <person name="Griggs A."/>
            <person name="Gujja S."/>
            <person name="Heilman E."/>
            <person name="Heiman D."/>
            <person name="Howarth C."/>
            <person name="Mehta T."/>
            <person name="Neiman D."/>
            <person name="Pearson M."/>
            <person name="Roberts A."/>
            <person name="Saif S."/>
            <person name="Shea T."/>
            <person name="Shenoy N."/>
            <person name="Sisk P."/>
            <person name="Stolte C."/>
            <person name="Sykes S."/>
            <person name="White J."/>
            <person name="Yandava C."/>
            <person name="Haas B."/>
            <person name="Nusbaum C."/>
            <person name="Birren B."/>
        </authorList>
    </citation>
    <scope>NUCLEOTIDE SEQUENCE [LARGE SCALE GENOMIC DNA]</scope>
    <source>
        <strain evidence="4">p1A1 Lamole</strain>
    </source>
</reference>
<evidence type="ECO:0000313" key="2">
    <source>
        <dbReference type="EMBL" id="KDE03828.1"/>
    </source>
</evidence>
<evidence type="ECO:0000313" key="4">
    <source>
        <dbReference type="Proteomes" id="UP000017200"/>
    </source>
</evidence>
<accession>U5HF25</accession>
<dbReference type="EMBL" id="GL541724">
    <property type="protein sequence ID" value="KDE03828.1"/>
    <property type="molecule type" value="Genomic_DNA"/>
</dbReference>
<protein>
    <submittedName>
        <fullName evidence="2 3">Uncharacterized protein</fullName>
    </submittedName>
</protein>
<feature type="region of interest" description="Disordered" evidence="1">
    <location>
        <begin position="87"/>
        <end position="118"/>
    </location>
</feature>
<dbReference type="Proteomes" id="UP000017200">
    <property type="component" value="Unassembled WGS sequence"/>
</dbReference>
<dbReference type="EMBL" id="AEIJ01000609">
    <property type="status" value="NOT_ANNOTATED_CDS"/>
    <property type="molecule type" value="Genomic_DNA"/>
</dbReference>
<gene>
    <name evidence="2" type="ORF">MVLG_05712</name>
</gene>
<dbReference type="InParanoid" id="U5HF25"/>
<reference evidence="3" key="4">
    <citation type="submission" date="2015-06" db="UniProtKB">
        <authorList>
            <consortium name="EnsemblFungi"/>
        </authorList>
    </citation>
    <scope>IDENTIFICATION</scope>
</reference>
<evidence type="ECO:0000256" key="1">
    <source>
        <dbReference type="SAM" id="MobiDB-lite"/>
    </source>
</evidence>
<sequence length="130" mass="14547">MPFELMPDPTRRFTRGEFHYLTDEELAQLSPRRLEEVSFALPANREVVVPKKPRAVMELVLTPDTQDPVAKQEDVDIEVPDVHDPVIKREEADPEVNSVRDPAVKKEEADPGVASESEVLSLFGSGTRLG</sequence>
<name>U5HF25_USTV1</name>
<keyword evidence="4" id="KW-1185">Reference proteome</keyword>
<dbReference type="EnsemblFungi" id="MVLG_05712T0">
    <property type="protein sequence ID" value="MVLG_05712T0"/>
    <property type="gene ID" value="MVLG_05712"/>
</dbReference>
<dbReference type="AlphaFoldDB" id="U5HF25"/>
<dbReference type="HOGENOM" id="CLU_1939682_0_0_1"/>
<organism evidence="2">
    <name type="scientific">Microbotryum lychnidis-dioicae (strain p1A1 Lamole / MvSl-1064)</name>
    <name type="common">Anther smut fungus</name>
    <dbReference type="NCBI Taxonomy" id="683840"/>
    <lineage>
        <taxon>Eukaryota</taxon>
        <taxon>Fungi</taxon>
        <taxon>Dikarya</taxon>
        <taxon>Basidiomycota</taxon>
        <taxon>Pucciniomycotina</taxon>
        <taxon>Microbotryomycetes</taxon>
        <taxon>Microbotryales</taxon>
        <taxon>Microbotryaceae</taxon>
        <taxon>Microbotryum</taxon>
    </lineage>
</organism>